<dbReference type="Pfam" id="PF00849">
    <property type="entry name" value="PseudoU_synth_2"/>
    <property type="match status" value="1"/>
</dbReference>
<dbReference type="GO" id="GO:0001522">
    <property type="term" value="P:pseudouridine synthesis"/>
    <property type="evidence" value="ECO:0007669"/>
    <property type="project" value="InterPro"/>
</dbReference>
<dbReference type="InterPro" id="IPR050188">
    <property type="entry name" value="RluA_PseudoU_synthase"/>
</dbReference>
<dbReference type="GO" id="GO:0009982">
    <property type="term" value="F:pseudouridine synthase activity"/>
    <property type="evidence" value="ECO:0007669"/>
    <property type="project" value="InterPro"/>
</dbReference>
<comment type="catalytic activity">
    <reaction evidence="1">
        <text>a uridine in RNA = a pseudouridine in RNA</text>
        <dbReference type="Rhea" id="RHEA:48348"/>
        <dbReference type="Rhea" id="RHEA-COMP:12068"/>
        <dbReference type="Rhea" id="RHEA-COMP:12069"/>
        <dbReference type="ChEBI" id="CHEBI:65314"/>
        <dbReference type="ChEBI" id="CHEBI:65315"/>
    </reaction>
</comment>
<feature type="domain" description="Pseudouridine synthase RsuA/RluA-like" evidence="4">
    <location>
        <begin position="19"/>
        <end position="117"/>
    </location>
</feature>
<evidence type="ECO:0000256" key="2">
    <source>
        <dbReference type="ARBA" id="ARBA00031870"/>
    </source>
</evidence>
<gene>
    <name evidence="5" type="primary">rluA</name>
    <name evidence="5" type="ORF">BBMDDHKD_00003</name>
</gene>
<dbReference type="InterPro" id="IPR006224">
    <property type="entry name" value="PsdUridine_synth_RluA-like_CS"/>
</dbReference>
<sequence>MTDWAEVRRLHTIYEDDAVLALDKPVGISVMGERHDTDLVRLAADAGEELFPVHRIDKVTSGVVLFARELRFHGDLTRQFQRRTVDKRYLALTRTRSLPTTGTIDLPLSVGRKSRVRVRVSAFRTDGAGTGRSPVAVGGLAQLAVHPDQVGQLVVRVQTARVGQ</sequence>
<accession>A0A6F8M2P5</accession>
<keyword evidence="5" id="KW-0413">Isomerase</keyword>
<dbReference type="SUPFAM" id="SSF55120">
    <property type="entry name" value="Pseudouridine synthase"/>
    <property type="match status" value="1"/>
</dbReference>
<dbReference type="GO" id="GO:0006396">
    <property type="term" value="P:RNA processing"/>
    <property type="evidence" value="ECO:0007669"/>
    <property type="project" value="UniProtKB-ARBA"/>
</dbReference>
<dbReference type="Gene3D" id="3.30.2350.10">
    <property type="entry name" value="Pseudouridine synthase"/>
    <property type="match status" value="1"/>
</dbReference>
<reference evidence="5" key="1">
    <citation type="submission" date="2018-02" db="EMBL/GenBank/DDBJ databases">
        <authorList>
            <person name="Briolay J."/>
        </authorList>
    </citation>
    <scope>NUCLEOTIDE SEQUENCE</scope>
</reference>
<dbReference type="InterPro" id="IPR020103">
    <property type="entry name" value="PsdUridine_synth_cat_dom_sf"/>
</dbReference>
<dbReference type="PROSITE" id="PS01129">
    <property type="entry name" value="PSI_RLU"/>
    <property type="match status" value="1"/>
</dbReference>
<evidence type="ECO:0000313" key="5">
    <source>
        <dbReference type="EMBL" id="AYF60911.1"/>
    </source>
</evidence>
<dbReference type="InterPro" id="IPR006145">
    <property type="entry name" value="PsdUridine_synth_RsuA/RluA"/>
</dbReference>
<dbReference type="PANTHER" id="PTHR21600">
    <property type="entry name" value="MITOCHONDRIAL RNA PSEUDOURIDINE SYNTHASE"/>
    <property type="match status" value="1"/>
</dbReference>
<dbReference type="GO" id="GO:0140098">
    <property type="term" value="F:catalytic activity, acting on RNA"/>
    <property type="evidence" value="ECO:0007669"/>
    <property type="project" value="UniProtKB-ARBA"/>
</dbReference>
<protein>
    <recommendedName>
        <fullName evidence="2">RNA pseudouridylate synthase</fullName>
    </recommendedName>
    <alternativeName>
        <fullName evidence="3">RNA-uridine isomerase</fullName>
    </alternativeName>
</protein>
<dbReference type="EMBL" id="MG958459">
    <property type="protein sequence ID" value="AYF60911.1"/>
    <property type="molecule type" value="Genomic_DNA"/>
</dbReference>
<proteinExistence type="predicted"/>
<evidence type="ECO:0000256" key="1">
    <source>
        <dbReference type="ARBA" id="ARBA00000073"/>
    </source>
</evidence>
<evidence type="ECO:0000256" key="3">
    <source>
        <dbReference type="ARBA" id="ARBA00033164"/>
    </source>
</evidence>
<evidence type="ECO:0000259" key="4">
    <source>
        <dbReference type="Pfam" id="PF00849"/>
    </source>
</evidence>
<reference evidence="5" key="2">
    <citation type="submission" date="2020-03" db="EMBL/GenBank/DDBJ databases">
        <title>Sequencing the whole spectinomycin operon, new perspectives for prokaryotic systematics.</title>
        <authorList>
            <person name="Flandrois J.-P."/>
        </authorList>
    </citation>
    <scope>NUCLEOTIDE SEQUENCE</scope>
</reference>
<dbReference type="GO" id="GO:0003723">
    <property type="term" value="F:RNA binding"/>
    <property type="evidence" value="ECO:0007669"/>
    <property type="project" value="InterPro"/>
</dbReference>
<organism evidence="5">
    <name type="scientific">uncultured Frankia sp</name>
    <dbReference type="NCBI Taxonomy" id="181582"/>
    <lineage>
        <taxon>Bacteria</taxon>
        <taxon>Bacillati</taxon>
        <taxon>Actinomycetota</taxon>
        <taxon>Actinomycetes</taxon>
        <taxon>Frankiales</taxon>
        <taxon>Frankiaceae</taxon>
        <taxon>Frankia</taxon>
        <taxon>environmental samples</taxon>
    </lineage>
</organism>
<dbReference type="CDD" id="cd02869">
    <property type="entry name" value="PseudoU_synth_RluA_like"/>
    <property type="match status" value="1"/>
</dbReference>
<name>A0A6F8M2P5_9ACTN</name>
<dbReference type="AlphaFoldDB" id="A0A6F8M2P5"/>